<name>A0ABR2EK06_9ROSI</name>
<organism evidence="1 2">
    <name type="scientific">Hibiscus sabdariffa</name>
    <name type="common">roselle</name>
    <dbReference type="NCBI Taxonomy" id="183260"/>
    <lineage>
        <taxon>Eukaryota</taxon>
        <taxon>Viridiplantae</taxon>
        <taxon>Streptophyta</taxon>
        <taxon>Embryophyta</taxon>
        <taxon>Tracheophyta</taxon>
        <taxon>Spermatophyta</taxon>
        <taxon>Magnoliopsida</taxon>
        <taxon>eudicotyledons</taxon>
        <taxon>Gunneridae</taxon>
        <taxon>Pentapetalae</taxon>
        <taxon>rosids</taxon>
        <taxon>malvids</taxon>
        <taxon>Malvales</taxon>
        <taxon>Malvaceae</taxon>
        <taxon>Malvoideae</taxon>
        <taxon>Hibiscus</taxon>
    </lineage>
</organism>
<evidence type="ECO:0000313" key="2">
    <source>
        <dbReference type="Proteomes" id="UP001472677"/>
    </source>
</evidence>
<gene>
    <name evidence="1" type="ORF">V6N12_049237</name>
</gene>
<protein>
    <submittedName>
        <fullName evidence="1">Uncharacterized protein</fullName>
    </submittedName>
</protein>
<proteinExistence type="predicted"/>
<sequence length="99" mass="11596">MHLLKWRLFMNSHLDERSRWLNDNSVGTSYRLRQGICDVVVNVYFTYLHISSVYDLPDEMEAPKNVFGSLMRSGFLCLRNGSIVVTTEIHSIRYAWNNP</sequence>
<keyword evidence="2" id="KW-1185">Reference proteome</keyword>
<dbReference type="EMBL" id="JBBPBM010000013">
    <property type="protein sequence ID" value="KAK8562190.1"/>
    <property type="molecule type" value="Genomic_DNA"/>
</dbReference>
<evidence type="ECO:0000313" key="1">
    <source>
        <dbReference type="EMBL" id="KAK8562190.1"/>
    </source>
</evidence>
<reference evidence="1 2" key="1">
    <citation type="journal article" date="2024" name="G3 (Bethesda)">
        <title>Genome assembly of Hibiscus sabdariffa L. provides insights into metabolisms of medicinal natural products.</title>
        <authorList>
            <person name="Kim T."/>
        </authorList>
    </citation>
    <scope>NUCLEOTIDE SEQUENCE [LARGE SCALE GENOMIC DNA]</scope>
    <source>
        <strain evidence="1">TK-2024</strain>
        <tissue evidence="1">Old leaves</tissue>
    </source>
</reference>
<comment type="caution">
    <text evidence="1">The sequence shown here is derived from an EMBL/GenBank/DDBJ whole genome shotgun (WGS) entry which is preliminary data.</text>
</comment>
<accession>A0ABR2EK06</accession>
<dbReference type="Proteomes" id="UP001472677">
    <property type="component" value="Unassembled WGS sequence"/>
</dbReference>